<evidence type="ECO:0000259" key="1">
    <source>
        <dbReference type="PROSITE" id="PS51664"/>
    </source>
</evidence>
<dbReference type="Gene3D" id="3.40.50.720">
    <property type="entry name" value="NAD(P)-binding Rossmann-like Domain"/>
    <property type="match status" value="1"/>
</dbReference>
<feature type="domain" description="YcaO" evidence="1">
    <location>
        <begin position="376"/>
        <end position="732"/>
    </location>
</feature>
<reference evidence="2 3" key="1">
    <citation type="journal article" date="2015" name="Genome Announc.">
        <title>Genome Assemblies of Three Soil-Associated Devosia species: D. insulae, D. limi, and D. soli.</title>
        <authorList>
            <person name="Hassan Y.I."/>
            <person name="Lepp D."/>
            <person name="Zhou T."/>
        </authorList>
    </citation>
    <scope>NUCLEOTIDE SEQUENCE [LARGE SCALE GENOMIC DNA]</scope>
    <source>
        <strain evidence="2 3">DS-56</strain>
    </source>
</reference>
<accession>A0A1E5XUJ1</accession>
<dbReference type="PANTHER" id="PTHR37809">
    <property type="entry name" value="RIBOSOMAL PROTEIN S12 METHYLTHIOTRANSFERASE ACCESSORY FACTOR YCAO"/>
    <property type="match status" value="1"/>
</dbReference>
<dbReference type="NCBIfam" id="TIGR03604">
    <property type="entry name" value="TOMM_cyclo_SagD"/>
    <property type="match status" value="1"/>
</dbReference>
<dbReference type="PANTHER" id="PTHR37809:SF1">
    <property type="entry name" value="RIBOSOMAL PROTEIN S12 METHYLTHIOTRANSFERASE ACCESSORY FACTOR YCAO"/>
    <property type="match status" value="1"/>
</dbReference>
<organism evidence="2 3">
    <name type="scientific">Devosia insulae DS-56</name>
    <dbReference type="NCBI Taxonomy" id="1116389"/>
    <lineage>
        <taxon>Bacteria</taxon>
        <taxon>Pseudomonadati</taxon>
        <taxon>Pseudomonadota</taxon>
        <taxon>Alphaproteobacteria</taxon>
        <taxon>Hyphomicrobiales</taxon>
        <taxon>Devosiaceae</taxon>
        <taxon>Devosia</taxon>
    </lineage>
</organism>
<dbReference type="OrthoDB" id="2379922at2"/>
<gene>
    <name evidence="2" type="ORF">VW23_012390</name>
</gene>
<dbReference type="Gene3D" id="3.30.1330.230">
    <property type="match status" value="1"/>
</dbReference>
<dbReference type="NCBIfam" id="TIGR00702">
    <property type="entry name" value="YcaO-type kinase domain"/>
    <property type="match status" value="1"/>
</dbReference>
<dbReference type="InterPro" id="IPR003776">
    <property type="entry name" value="YcaO-like_dom"/>
</dbReference>
<evidence type="ECO:0000313" key="3">
    <source>
        <dbReference type="Proteomes" id="UP000095463"/>
    </source>
</evidence>
<dbReference type="EMBL" id="LAJE02000080">
    <property type="protein sequence ID" value="OEO32236.1"/>
    <property type="molecule type" value="Genomic_DNA"/>
</dbReference>
<comment type="caution">
    <text evidence="2">The sequence shown here is derived from an EMBL/GenBank/DDBJ whole genome shotgun (WGS) entry which is preliminary data.</text>
</comment>
<keyword evidence="3" id="KW-1185">Reference proteome</keyword>
<dbReference type="Proteomes" id="UP000095463">
    <property type="component" value="Unassembled WGS sequence"/>
</dbReference>
<protein>
    <recommendedName>
        <fullName evidence="1">YcaO domain-containing protein</fullName>
    </recommendedName>
</protein>
<proteinExistence type="predicted"/>
<dbReference type="Gene3D" id="3.30.40.250">
    <property type="match status" value="1"/>
</dbReference>
<dbReference type="Gene3D" id="3.90.930.60">
    <property type="match status" value="1"/>
</dbReference>
<dbReference type="Pfam" id="PF02624">
    <property type="entry name" value="YcaO"/>
    <property type="match status" value="1"/>
</dbReference>
<dbReference type="InterPro" id="IPR022291">
    <property type="entry name" value="Bacteriocin_synth_cyclodeHase"/>
</dbReference>
<dbReference type="RefSeq" id="WP_069908573.1">
    <property type="nucleotide sequence ID" value="NZ_LAJE02000080.1"/>
</dbReference>
<dbReference type="InterPro" id="IPR027624">
    <property type="entry name" value="TOMM_cyclo_SagD"/>
</dbReference>
<dbReference type="AlphaFoldDB" id="A0A1E5XUJ1"/>
<name>A0A1E5XUJ1_9HYPH</name>
<evidence type="ECO:0000313" key="2">
    <source>
        <dbReference type="EMBL" id="OEO32236.1"/>
    </source>
</evidence>
<dbReference type="NCBIfam" id="TIGR03882">
    <property type="entry name" value="cyclo_dehyd_2"/>
    <property type="match status" value="1"/>
</dbReference>
<sequence length="732" mass="79621">MYKGWSFAARFSVHRVAPDSVVLASDARKFLLRGTDYFELAPALADQVLRSEPPLGLAGTTADEVIERLQGLGFVERHPEVSSPDGAGTAFWSSFGVPPEMVQARLADFRVALVDISAASAAPFAAALDRLGITVVPQVKDASMVVVLCDNYLDSRLSQINETRLNDRRTWLPLKLTGAAALVGPVIRPRAGACWCCIEHRMSGNQEVMSFLTGSAGAELLRDDTGRAGPAMVAVEFAALELVKFVVNSTGSQLGDHLLSFDLLGPAIAAHFATRRPTCPACGDLQHRSPLRAPTIPDLTETEKPYVTSGGMRVRSPADTVARLSRQISPYTGVVSSVEPQPRPNGTFCFVARHRFSRNAGSLSSLRHGLLSKSSGKGSTRDQAMASALCEAVERYSGIVVGDEIRQTRAFSDFAAGDAIDPRLLMQYSERQYAHRARSGGSSRTFVPQPFAANFPIEWTPIWSLTRQRFVFAPTALMYFFSDGPGHVQLFPSSNGMASGNTLAEAVSQGFLELVERDAFAIWWFNSIPRRGLQLGNSGDPYLKVAVEAFEASGRSLELLDVTSDLGIPTVVAVSARAEGDQIIFGSGSHFDPQIAVTRAVTEAIQHLQITSEEPSPLRRQWLAQRLADHPYLMADPGQAPLDIRDLRHGKSDDETELQAALRITGQAGLELLMLDLTRPDIGLPVVRVVVPGLRHFWPRFAEGRLYDVPIAAGWLPAPRAEVDLNPFFPEQ</sequence>
<dbReference type="PROSITE" id="PS51664">
    <property type="entry name" value="YCAO"/>
    <property type="match status" value="1"/>
</dbReference>
<dbReference type="Gene3D" id="3.30.160.660">
    <property type="match status" value="1"/>
</dbReference>